<dbReference type="GO" id="GO:0000160">
    <property type="term" value="P:phosphorelay signal transduction system"/>
    <property type="evidence" value="ECO:0007669"/>
    <property type="project" value="InterPro"/>
</dbReference>
<evidence type="ECO:0000256" key="1">
    <source>
        <dbReference type="ARBA" id="ARBA00022553"/>
    </source>
</evidence>
<dbReference type="CDD" id="cd00156">
    <property type="entry name" value="REC"/>
    <property type="match status" value="1"/>
</dbReference>
<dbReference type="OrthoDB" id="7831674at2"/>
<dbReference type="Proteomes" id="UP000238801">
    <property type="component" value="Unassembled WGS sequence"/>
</dbReference>
<feature type="domain" description="Response regulatory" evidence="3">
    <location>
        <begin position="19"/>
        <end position="132"/>
    </location>
</feature>
<dbReference type="SUPFAM" id="SSF52172">
    <property type="entry name" value="CheY-like"/>
    <property type="match status" value="1"/>
</dbReference>
<evidence type="ECO:0000259" key="3">
    <source>
        <dbReference type="PROSITE" id="PS50110"/>
    </source>
</evidence>
<dbReference type="InterPro" id="IPR011006">
    <property type="entry name" value="CheY-like_superfamily"/>
</dbReference>
<sequence>MDTYAIPRPPADRPLLGRTVLLVEDSLTACEAMRLLGVRSGARMRRAGDLAQAERHLRVWRPSVAIVDIGLPDGSGAALIARLARAEPRIEVVVGTSGDPGAMEAAMEAGADGFMAKPVNSLAVFQEGILAHLPPEAQPPGPRALPLDEVGPDPAALADDLAHAADLLGGPDEGTIPIAYLSQFLASVARENGDSALEGAAATLAAGDPLPERLARLAGIVQDRIAAA</sequence>
<dbReference type="PANTHER" id="PTHR44591:SF3">
    <property type="entry name" value="RESPONSE REGULATORY DOMAIN-CONTAINING PROTEIN"/>
    <property type="match status" value="1"/>
</dbReference>
<reference evidence="4 5" key="1">
    <citation type="submission" date="2018-03" db="EMBL/GenBank/DDBJ databases">
        <title>Genomic Encyclopedia of Archaeal and Bacterial Type Strains, Phase II (KMG-II): from individual species to whole genera.</title>
        <authorList>
            <person name="Goeker M."/>
        </authorList>
    </citation>
    <scope>NUCLEOTIDE SEQUENCE [LARGE SCALE GENOMIC DNA]</scope>
    <source>
        <strain evidence="4 5">DSM 29318</strain>
    </source>
</reference>
<dbReference type="RefSeq" id="WP_106160257.1">
    <property type="nucleotide sequence ID" value="NZ_PVTT01000002.1"/>
</dbReference>
<gene>
    <name evidence="4" type="ORF">BCF33_1416</name>
</gene>
<dbReference type="EMBL" id="PVTT01000002">
    <property type="protein sequence ID" value="PRY92567.1"/>
    <property type="molecule type" value="Genomic_DNA"/>
</dbReference>
<keyword evidence="5" id="KW-1185">Reference proteome</keyword>
<proteinExistence type="predicted"/>
<feature type="modified residue" description="4-aspartylphosphate" evidence="2">
    <location>
        <position position="68"/>
    </location>
</feature>
<evidence type="ECO:0000256" key="2">
    <source>
        <dbReference type="PROSITE-ProRule" id="PRU00169"/>
    </source>
</evidence>
<dbReference type="SMART" id="SM00448">
    <property type="entry name" value="REC"/>
    <property type="match status" value="1"/>
</dbReference>
<evidence type="ECO:0000313" key="4">
    <source>
        <dbReference type="EMBL" id="PRY92567.1"/>
    </source>
</evidence>
<evidence type="ECO:0000313" key="5">
    <source>
        <dbReference type="Proteomes" id="UP000238801"/>
    </source>
</evidence>
<keyword evidence="1 2" id="KW-0597">Phosphoprotein</keyword>
<name>A0A2T0X0W7_9RHOB</name>
<organism evidence="4 5">
    <name type="scientific">Hasllibacter halocynthiae</name>
    <dbReference type="NCBI Taxonomy" id="595589"/>
    <lineage>
        <taxon>Bacteria</taxon>
        <taxon>Pseudomonadati</taxon>
        <taxon>Pseudomonadota</taxon>
        <taxon>Alphaproteobacteria</taxon>
        <taxon>Rhodobacterales</taxon>
        <taxon>Roseobacteraceae</taxon>
        <taxon>Hasllibacter</taxon>
    </lineage>
</organism>
<dbReference type="PROSITE" id="PS50110">
    <property type="entry name" value="RESPONSE_REGULATORY"/>
    <property type="match status" value="1"/>
</dbReference>
<dbReference type="InterPro" id="IPR001789">
    <property type="entry name" value="Sig_transdc_resp-reg_receiver"/>
</dbReference>
<dbReference type="Pfam" id="PF00072">
    <property type="entry name" value="Response_reg"/>
    <property type="match status" value="1"/>
</dbReference>
<dbReference type="AlphaFoldDB" id="A0A2T0X0W7"/>
<dbReference type="Gene3D" id="3.40.50.2300">
    <property type="match status" value="1"/>
</dbReference>
<dbReference type="PANTHER" id="PTHR44591">
    <property type="entry name" value="STRESS RESPONSE REGULATOR PROTEIN 1"/>
    <property type="match status" value="1"/>
</dbReference>
<protein>
    <submittedName>
        <fullName evidence="4">Response regulator receiver domain-containing protein</fullName>
    </submittedName>
</protein>
<dbReference type="InterPro" id="IPR050595">
    <property type="entry name" value="Bact_response_regulator"/>
</dbReference>
<comment type="caution">
    <text evidence="4">The sequence shown here is derived from an EMBL/GenBank/DDBJ whole genome shotgun (WGS) entry which is preliminary data.</text>
</comment>
<accession>A0A2T0X0W7</accession>